<name>A0ABT9YBT3_9FIRM</name>
<organism evidence="4 5">
    <name type="scientific">Pectinatus haikarae</name>
    <dbReference type="NCBI Taxonomy" id="349096"/>
    <lineage>
        <taxon>Bacteria</taxon>
        <taxon>Bacillati</taxon>
        <taxon>Bacillota</taxon>
        <taxon>Negativicutes</taxon>
        <taxon>Selenomonadales</taxon>
        <taxon>Selenomonadaceae</taxon>
        <taxon>Pectinatus</taxon>
    </lineage>
</organism>
<accession>A0ABT9YBT3</accession>
<dbReference type="InterPro" id="IPR002495">
    <property type="entry name" value="Glyco_trans_8"/>
</dbReference>
<dbReference type="InterPro" id="IPR050748">
    <property type="entry name" value="Glycosyltrans_8_dom-fam"/>
</dbReference>
<keyword evidence="3" id="KW-0479">Metal-binding</keyword>
<dbReference type="CDD" id="cd04194">
    <property type="entry name" value="GT8_A4GalT_like"/>
    <property type="match status" value="1"/>
</dbReference>
<dbReference type="PANTHER" id="PTHR13778:SF47">
    <property type="entry name" value="LIPOPOLYSACCHARIDE 1,3-GALACTOSYLTRANSFERASE"/>
    <property type="match status" value="1"/>
</dbReference>
<keyword evidence="5" id="KW-1185">Reference proteome</keyword>
<evidence type="ECO:0000256" key="2">
    <source>
        <dbReference type="ARBA" id="ARBA00022679"/>
    </source>
</evidence>
<evidence type="ECO:0000313" key="4">
    <source>
        <dbReference type="EMBL" id="MDQ0205181.1"/>
    </source>
</evidence>
<evidence type="ECO:0000256" key="3">
    <source>
        <dbReference type="ARBA" id="ARBA00022723"/>
    </source>
</evidence>
<gene>
    <name evidence="4" type="ORF">J2S01_002926</name>
</gene>
<proteinExistence type="predicted"/>
<keyword evidence="2" id="KW-0808">Transferase</keyword>
<dbReference type="Pfam" id="PF01501">
    <property type="entry name" value="Glyco_transf_8"/>
    <property type="match status" value="1"/>
</dbReference>
<dbReference type="Proteomes" id="UP001239167">
    <property type="component" value="Unassembled WGS sequence"/>
</dbReference>
<dbReference type="EMBL" id="JAUSUE010000033">
    <property type="protein sequence ID" value="MDQ0205181.1"/>
    <property type="molecule type" value="Genomic_DNA"/>
</dbReference>
<evidence type="ECO:0000256" key="1">
    <source>
        <dbReference type="ARBA" id="ARBA00022676"/>
    </source>
</evidence>
<dbReference type="InterPro" id="IPR029044">
    <property type="entry name" value="Nucleotide-diphossugar_trans"/>
</dbReference>
<protein>
    <submittedName>
        <fullName evidence="4">Lipopolysaccharide biosynthesis glycosyltransferase</fullName>
    </submittedName>
</protein>
<dbReference type="SUPFAM" id="SSF53448">
    <property type="entry name" value="Nucleotide-diphospho-sugar transferases"/>
    <property type="match status" value="1"/>
</dbReference>
<dbReference type="PANTHER" id="PTHR13778">
    <property type="entry name" value="GLYCOSYLTRANSFERASE 8 DOMAIN-CONTAINING PROTEIN"/>
    <property type="match status" value="1"/>
</dbReference>
<evidence type="ECO:0000313" key="5">
    <source>
        <dbReference type="Proteomes" id="UP001239167"/>
    </source>
</evidence>
<comment type="caution">
    <text evidence="4">The sequence shown here is derived from an EMBL/GenBank/DDBJ whole genome shotgun (WGS) entry which is preliminary data.</text>
</comment>
<sequence>MNKSDISVLFWQTVKEQRNFSFIKNKKNSVMHIAYGLDNNAARMAGASIASVCKNNNGANMVFSLLCTDISKGNIDKFAILAQRFDIDINIYFLDMTTTLLKNLATDAIFPLPIWFRIFLPYIFGKDRILYLDTDVICVGEIAELFTLDMHKAIVGVIPDFEPVRLKRTQELKLKDHLYFNSGVMLIDAEKWLGNRITELLLQVINEHKKLLDQDILNLVFSKKPHFYLDEMYNSIGLWCEPDNIIKDRLPQIKLIHFANHPKPWNILWQYEKRPYMENIYKDYEKLSPWKGTPLEMPRIYHHKRWYAEILRNDGKLKEALYWYWQYIRGKYNF</sequence>
<reference evidence="4 5" key="1">
    <citation type="submission" date="2023-07" db="EMBL/GenBank/DDBJ databases">
        <title>Genomic Encyclopedia of Type Strains, Phase IV (KMG-IV): sequencing the most valuable type-strain genomes for metagenomic binning, comparative biology and taxonomic classification.</title>
        <authorList>
            <person name="Goeker M."/>
        </authorList>
    </citation>
    <scope>NUCLEOTIDE SEQUENCE [LARGE SCALE GENOMIC DNA]</scope>
    <source>
        <strain evidence="4 5">DSM 16980</strain>
    </source>
</reference>
<dbReference type="Gene3D" id="3.90.550.10">
    <property type="entry name" value="Spore Coat Polysaccharide Biosynthesis Protein SpsA, Chain A"/>
    <property type="match status" value="1"/>
</dbReference>
<keyword evidence="1" id="KW-0328">Glycosyltransferase</keyword>
<dbReference type="RefSeq" id="WP_307225393.1">
    <property type="nucleotide sequence ID" value="NZ_CP116940.1"/>
</dbReference>